<dbReference type="AlphaFoldDB" id="A0A1W1E693"/>
<accession>A0A1W1E693</accession>
<sequence>MVDTGRPVPEAMTTVVAAARVAAKPREGVSWVMPVPIVAITLCP</sequence>
<reference evidence="1" key="1">
    <citation type="submission" date="2016-10" db="EMBL/GenBank/DDBJ databases">
        <authorList>
            <person name="de Groot N.N."/>
        </authorList>
    </citation>
    <scope>NUCLEOTIDE SEQUENCE</scope>
</reference>
<name>A0A1W1E693_9ZZZZ</name>
<protein>
    <submittedName>
        <fullName evidence="1">Uncharacterized protein</fullName>
    </submittedName>
</protein>
<proteinExistence type="predicted"/>
<organism evidence="1">
    <name type="scientific">hydrothermal vent metagenome</name>
    <dbReference type="NCBI Taxonomy" id="652676"/>
    <lineage>
        <taxon>unclassified sequences</taxon>
        <taxon>metagenomes</taxon>
        <taxon>ecological metagenomes</taxon>
    </lineage>
</organism>
<evidence type="ECO:0000313" key="1">
    <source>
        <dbReference type="EMBL" id="SFV89286.1"/>
    </source>
</evidence>
<dbReference type="EMBL" id="FPHZ01000219">
    <property type="protein sequence ID" value="SFV89286.1"/>
    <property type="molecule type" value="Genomic_DNA"/>
</dbReference>
<gene>
    <name evidence="1" type="ORF">MNB_SUP05-SYMBIONT-5-200</name>
</gene>